<comment type="caution">
    <text evidence="5">The sequence shown here is derived from an EMBL/GenBank/DDBJ whole genome shotgun (WGS) entry which is preliminary data.</text>
</comment>
<dbReference type="Pfam" id="PF22977">
    <property type="entry name" value="WHD"/>
    <property type="match status" value="1"/>
</dbReference>
<evidence type="ECO:0000256" key="3">
    <source>
        <dbReference type="ARBA" id="ARBA00022840"/>
    </source>
</evidence>
<protein>
    <submittedName>
        <fullName evidence="5">ATPase</fullName>
    </submittedName>
</protein>
<dbReference type="Gene3D" id="3.40.50.300">
    <property type="entry name" value="P-loop containing nucleotide triphosphate hydrolases"/>
    <property type="match status" value="1"/>
</dbReference>
<dbReference type="InterPro" id="IPR003593">
    <property type="entry name" value="AAA+_ATPase"/>
</dbReference>
<feature type="domain" description="AAA+ ATPase" evidence="4">
    <location>
        <begin position="271"/>
        <end position="394"/>
    </location>
</feature>
<keyword evidence="3" id="KW-0067">ATP-binding</keyword>
<dbReference type="EMBL" id="BFAV01000150">
    <property type="protein sequence ID" value="GBF34832.1"/>
    <property type="molecule type" value="Genomic_DNA"/>
</dbReference>
<dbReference type="OrthoDB" id="9806903at2"/>
<evidence type="ECO:0000256" key="1">
    <source>
        <dbReference type="ARBA" id="ARBA00006914"/>
    </source>
</evidence>
<keyword evidence="2" id="KW-0547">Nucleotide-binding</keyword>
<dbReference type="InterPro" id="IPR050221">
    <property type="entry name" value="26S_Proteasome_ATPase"/>
</dbReference>
<dbReference type="Proteomes" id="UP000239549">
    <property type="component" value="Unassembled WGS sequence"/>
</dbReference>
<evidence type="ECO:0000259" key="4">
    <source>
        <dbReference type="SMART" id="SM00382"/>
    </source>
</evidence>
<sequence length="743" mass="85494">MLKTFANDPLEPAPDLPYGDGWEHVADELRLLDIKINMLLLSQQSNRTENPYEQFRGLVIPEEEVYQLLNAPGDKNRNDPEINELVENLSRLESHIQKRRGLSAESGIFLPLSYLSHIFNLSSFEEQCIIICLAVELHRKYEKLYAYLQDDVTCKNPTIDLAMRLLCATPGDRLAARMSFAPKGKLNRFFLKKEDALPSAGTSLAKILKLDERIMNFFLNSGQVDDSISSCAKISYPGEEIDPLLLGRDIQDQIRKFVETNFDSNNAPENKNIVFYLNGTSGAGKKLQVKHFCRYFNQSLMIIDLTRVAGSESPFSRLMETIGREAILQQVVLCFDNFNVLLEEDGAARKKIEELFEIIKTFAGIVFLLSESPWKPSDFGREHLIIDIELGLPEESERKRLWERFSEGFRFEAGVDWGTLAGKFRFTPGQIKDALITAQNNSYWRHTEDGHIKTEELYKACYMQAQHKLEKRASRIQPKYTWDDVILPPEQKELLHDACNQMKYRHVVYGEWGFQRKLSYGKGLSMLFSGPPGTGKTMSAQVVARELYMELYKIDLSQVVSKYIGETEKNLQMIFREAHLSNAILFFDETDALFGKRSEVKDSHDRYANIETAFLLQKMEEYDGITIMATNFKQNIDEAFMRRINFVIEFPFPDAEYREKIWRSMFPPEAPLDDDIDFDFIAGRFEIAGGNIKNIVVSAAFLAAEASERIGMKHIIRAAKYELRKIGKIFLKEDLGEYYNYLL</sequence>
<dbReference type="SUPFAM" id="SSF52540">
    <property type="entry name" value="P-loop containing nucleoside triphosphate hydrolases"/>
    <property type="match status" value="2"/>
</dbReference>
<dbReference type="InterPro" id="IPR003959">
    <property type="entry name" value="ATPase_AAA_core"/>
</dbReference>
<organism evidence="5 6">
    <name type="scientific">Desulfocucumis palustris</name>
    <dbReference type="NCBI Taxonomy" id="1898651"/>
    <lineage>
        <taxon>Bacteria</taxon>
        <taxon>Bacillati</taxon>
        <taxon>Bacillota</taxon>
        <taxon>Clostridia</taxon>
        <taxon>Eubacteriales</taxon>
        <taxon>Desulfocucumaceae</taxon>
        <taxon>Desulfocucumis</taxon>
    </lineage>
</organism>
<proteinExistence type="inferred from homology"/>
<reference evidence="6" key="1">
    <citation type="submission" date="2018-02" db="EMBL/GenBank/DDBJ databases">
        <title>Genome sequence of Desulfocucumis palustris strain NAW-5.</title>
        <authorList>
            <person name="Watanabe M."/>
            <person name="Kojima H."/>
            <person name="Fukui M."/>
        </authorList>
    </citation>
    <scope>NUCLEOTIDE SEQUENCE [LARGE SCALE GENOMIC DNA]</scope>
    <source>
        <strain evidence="6">NAW-5</strain>
    </source>
</reference>
<dbReference type="InterPro" id="IPR054472">
    <property type="entry name" value="WHD"/>
</dbReference>
<name>A0A2L2XFC8_9FIRM</name>
<dbReference type="Gene3D" id="1.10.8.60">
    <property type="match status" value="1"/>
</dbReference>
<comment type="similarity">
    <text evidence="1">Belongs to the AAA ATPase family.</text>
</comment>
<dbReference type="GO" id="GO:0016887">
    <property type="term" value="F:ATP hydrolysis activity"/>
    <property type="evidence" value="ECO:0007669"/>
    <property type="project" value="InterPro"/>
</dbReference>
<dbReference type="GO" id="GO:0005524">
    <property type="term" value="F:ATP binding"/>
    <property type="evidence" value="ECO:0007669"/>
    <property type="project" value="UniProtKB-KW"/>
</dbReference>
<evidence type="ECO:0000256" key="2">
    <source>
        <dbReference type="ARBA" id="ARBA00022741"/>
    </source>
</evidence>
<feature type="domain" description="AAA+ ATPase" evidence="4">
    <location>
        <begin position="522"/>
        <end position="654"/>
    </location>
</feature>
<dbReference type="Pfam" id="PF00004">
    <property type="entry name" value="AAA"/>
    <property type="match status" value="1"/>
</dbReference>
<dbReference type="RefSeq" id="WP_104372999.1">
    <property type="nucleotide sequence ID" value="NZ_BFAV01000150.1"/>
</dbReference>
<dbReference type="AlphaFoldDB" id="A0A2L2XFC8"/>
<dbReference type="SMART" id="SM00382">
    <property type="entry name" value="AAA"/>
    <property type="match status" value="2"/>
</dbReference>
<dbReference type="PANTHER" id="PTHR23073">
    <property type="entry name" value="26S PROTEASOME REGULATORY SUBUNIT"/>
    <property type="match status" value="1"/>
</dbReference>
<gene>
    <name evidence="5" type="ORF">DCCM_3952</name>
</gene>
<evidence type="ECO:0000313" key="6">
    <source>
        <dbReference type="Proteomes" id="UP000239549"/>
    </source>
</evidence>
<keyword evidence="6" id="KW-1185">Reference proteome</keyword>
<evidence type="ECO:0000313" key="5">
    <source>
        <dbReference type="EMBL" id="GBF34832.1"/>
    </source>
</evidence>
<dbReference type="CDD" id="cd19481">
    <property type="entry name" value="RecA-like_protease"/>
    <property type="match status" value="1"/>
</dbReference>
<accession>A0A2L2XFC8</accession>
<dbReference type="InterPro" id="IPR027417">
    <property type="entry name" value="P-loop_NTPase"/>
</dbReference>